<name>A0AAV7VPI5_PLEWA</name>
<feature type="region of interest" description="Disordered" evidence="1">
    <location>
        <begin position="13"/>
        <end position="42"/>
    </location>
</feature>
<dbReference type="EMBL" id="JANPWB010000003">
    <property type="protein sequence ID" value="KAJ1203317.1"/>
    <property type="molecule type" value="Genomic_DNA"/>
</dbReference>
<organism evidence="2 3">
    <name type="scientific">Pleurodeles waltl</name>
    <name type="common">Iberian ribbed newt</name>
    <dbReference type="NCBI Taxonomy" id="8319"/>
    <lineage>
        <taxon>Eukaryota</taxon>
        <taxon>Metazoa</taxon>
        <taxon>Chordata</taxon>
        <taxon>Craniata</taxon>
        <taxon>Vertebrata</taxon>
        <taxon>Euteleostomi</taxon>
        <taxon>Amphibia</taxon>
        <taxon>Batrachia</taxon>
        <taxon>Caudata</taxon>
        <taxon>Salamandroidea</taxon>
        <taxon>Salamandridae</taxon>
        <taxon>Pleurodelinae</taxon>
        <taxon>Pleurodeles</taxon>
    </lineage>
</organism>
<reference evidence="2" key="1">
    <citation type="journal article" date="2022" name="bioRxiv">
        <title>Sequencing and chromosome-scale assembly of the giantPleurodeles waltlgenome.</title>
        <authorList>
            <person name="Brown T."/>
            <person name="Elewa A."/>
            <person name="Iarovenko S."/>
            <person name="Subramanian E."/>
            <person name="Araus A.J."/>
            <person name="Petzold A."/>
            <person name="Susuki M."/>
            <person name="Suzuki K.-i.T."/>
            <person name="Hayashi T."/>
            <person name="Toyoda A."/>
            <person name="Oliveira C."/>
            <person name="Osipova E."/>
            <person name="Leigh N.D."/>
            <person name="Simon A."/>
            <person name="Yun M.H."/>
        </authorList>
    </citation>
    <scope>NUCLEOTIDE SEQUENCE</scope>
    <source>
        <strain evidence="2">20211129_DDA</strain>
        <tissue evidence="2">Liver</tissue>
    </source>
</reference>
<gene>
    <name evidence="2" type="ORF">NDU88_007105</name>
</gene>
<evidence type="ECO:0000313" key="3">
    <source>
        <dbReference type="Proteomes" id="UP001066276"/>
    </source>
</evidence>
<comment type="caution">
    <text evidence="2">The sequence shown here is derived from an EMBL/GenBank/DDBJ whole genome shotgun (WGS) entry which is preliminary data.</text>
</comment>
<dbReference type="Proteomes" id="UP001066276">
    <property type="component" value="Chromosome 2_1"/>
</dbReference>
<protein>
    <submittedName>
        <fullName evidence="2">Uncharacterized protein</fullName>
    </submittedName>
</protein>
<accession>A0AAV7VPI5</accession>
<keyword evidence="3" id="KW-1185">Reference proteome</keyword>
<evidence type="ECO:0000313" key="2">
    <source>
        <dbReference type="EMBL" id="KAJ1203317.1"/>
    </source>
</evidence>
<sequence>MLLSGQRALPYIFCGSEPPSPGDSDSGRGPGKCRGHNRSSLHTLLRVPNGAGDRRGLPHPDAADQLNLRRAAKRALTGCSEFGSVIKSLAATSHAVSGWAPEEGVGVTHLH</sequence>
<dbReference type="AlphaFoldDB" id="A0AAV7VPI5"/>
<proteinExistence type="predicted"/>
<evidence type="ECO:0000256" key="1">
    <source>
        <dbReference type="SAM" id="MobiDB-lite"/>
    </source>
</evidence>